<keyword evidence="1 5" id="KW-0169">Cobalamin biosynthesis</keyword>
<dbReference type="STRING" id="335543.Sfum_2131"/>
<comment type="function">
    <text evidence="5">Catalyzes the methylation of C-1 in cobalt-precorrin-5B to form cobalt-precorrin-6A.</text>
</comment>
<dbReference type="EMBL" id="CP000478">
    <property type="protein sequence ID" value="ABK17813.1"/>
    <property type="molecule type" value="Genomic_DNA"/>
</dbReference>
<evidence type="ECO:0000256" key="1">
    <source>
        <dbReference type="ARBA" id="ARBA00022573"/>
    </source>
</evidence>
<dbReference type="GO" id="GO:0019251">
    <property type="term" value="P:anaerobic cobalamin biosynthetic process"/>
    <property type="evidence" value="ECO:0007669"/>
    <property type="project" value="UniProtKB-UniRule"/>
</dbReference>
<dbReference type="GO" id="GO:0043780">
    <property type="term" value="F:cobalt-precorrin-5B C1-methyltransferase activity"/>
    <property type="evidence" value="ECO:0007669"/>
    <property type="project" value="RHEA"/>
</dbReference>
<comment type="similarity">
    <text evidence="5">Belongs to the CbiD family.</text>
</comment>
<dbReference type="EC" id="2.1.1.195" evidence="5"/>
<evidence type="ECO:0000256" key="4">
    <source>
        <dbReference type="ARBA" id="ARBA00022691"/>
    </source>
</evidence>
<keyword evidence="8" id="KW-1185">Reference proteome</keyword>
<evidence type="ECO:0000313" key="8">
    <source>
        <dbReference type="Proteomes" id="UP000001784"/>
    </source>
</evidence>
<sequence length="437" mass="46519">MASASDHSHGRRAGKELRRGFSTGTAVTAAAVAALRLCLTGRAVEIVAVRLPNDVFLPVAVTACLLDGRFAVATVVKDGGDDPDVTHNAELSVRLKCDRRPAEAFHPEDPRRPEGHRDERRSGATDGSIPGIRLIAGEGVGVVTKAGLPVQSGEPAVNPVPREMIVRNLADELRRTGGCGPLPFDVASNRSEPGKPNVFLPWSLAGARVEGGPILEIEIEVPKGREIARHTLNPRLGVVGGISILGTTGLVKPFSHEAYEETIHASLSVAAACGCRGVVLSTGGKSERLARSLLPELPPEAFVQVADFFAYSVREAVRMGFRSIIHSAFFGKVVKMAQGHAYTHAHKVALDLSPVAECAEQLGHDTEFCSELAAANTARQALDLLLGRDAADVLRAVSCRAAEQSRRLSEDRLDVRLLLFAHDGTLLADVTEPCRPV</sequence>
<dbReference type="UniPathway" id="UPA00148">
    <property type="reaction ID" value="UER00227"/>
</dbReference>
<dbReference type="InParanoid" id="A0LK61"/>
<dbReference type="OrthoDB" id="6439987at2"/>
<dbReference type="SUPFAM" id="SSF111342">
    <property type="entry name" value="CbiD-like"/>
    <property type="match status" value="2"/>
</dbReference>
<dbReference type="HOGENOM" id="CLU_041273_0_0_7"/>
<evidence type="ECO:0000256" key="5">
    <source>
        <dbReference type="HAMAP-Rule" id="MF_00787"/>
    </source>
</evidence>
<dbReference type="GO" id="GO:0032259">
    <property type="term" value="P:methylation"/>
    <property type="evidence" value="ECO:0007669"/>
    <property type="project" value="UniProtKB-KW"/>
</dbReference>
<dbReference type="RefSeq" id="WP_011698982.1">
    <property type="nucleotide sequence ID" value="NC_008554.1"/>
</dbReference>
<dbReference type="InterPro" id="IPR036074">
    <property type="entry name" value="CbiD_sf"/>
</dbReference>
<evidence type="ECO:0000256" key="2">
    <source>
        <dbReference type="ARBA" id="ARBA00022603"/>
    </source>
</evidence>
<gene>
    <name evidence="5" type="primary">cbiD</name>
    <name evidence="7" type="ordered locus">Sfum_2131</name>
</gene>
<feature type="region of interest" description="Disordered" evidence="6">
    <location>
        <begin position="98"/>
        <end position="131"/>
    </location>
</feature>
<reference evidence="7 8" key="1">
    <citation type="submission" date="2006-10" db="EMBL/GenBank/DDBJ databases">
        <title>Complete sequence of Syntrophobacter fumaroxidans MPOB.</title>
        <authorList>
            <consortium name="US DOE Joint Genome Institute"/>
            <person name="Copeland A."/>
            <person name="Lucas S."/>
            <person name="Lapidus A."/>
            <person name="Barry K."/>
            <person name="Detter J.C."/>
            <person name="Glavina del Rio T."/>
            <person name="Hammon N."/>
            <person name="Israni S."/>
            <person name="Pitluck S."/>
            <person name="Goltsman E.G."/>
            <person name="Martinez M."/>
            <person name="Schmutz J."/>
            <person name="Larimer F."/>
            <person name="Land M."/>
            <person name="Hauser L."/>
            <person name="Kyrpides N."/>
            <person name="Kim E."/>
            <person name="Boone D.R."/>
            <person name="Brockman F."/>
            <person name="Culley D."/>
            <person name="Ferry J."/>
            <person name="Gunsalus R."/>
            <person name="McInerney M.J."/>
            <person name="Morrison M."/>
            <person name="Plugge C."/>
            <person name="Rohlin L."/>
            <person name="Scholten J."/>
            <person name="Sieber J."/>
            <person name="Stams A.J.M."/>
            <person name="Worm P."/>
            <person name="Henstra A.M."/>
            <person name="Richardson P."/>
        </authorList>
    </citation>
    <scope>NUCLEOTIDE SEQUENCE [LARGE SCALE GENOMIC DNA]</scope>
    <source>
        <strain evidence="8">DSM 10017 / MPOB</strain>
    </source>
</reference>
<dbReference type="AlphaFoldDB" id="A0LK61"/>
<organism evidence="7 8">
    <name type="scientific">Syntrophobacter fumaroxidans (strain DSM 10017 / MPOB)</name>
    <dbReference type="NCBI Taxonomy" id="335543"/>
    <lineage>
        <taxon>Bacteria</taxon>
        <taxon>Pseudomonadati</taxon>
        <taxon>Thermodesulfobacteriota</taxon>
        <taxon>Syntrophobacteria</taxon>
        <taxon>Syntrophobacterales</taxon>
        <taxon>Syntrophobacteraceae</taxon>
        <taxon>Syntrophobacter</taxon>
    </lineage>
</organism>
<keyword evidence="3 5" id="KW-0808">Transferase</keyword>
<dbReference type="InterPro" id="IPR002748">
    <property type="entry name" value="CbiD"/>
</dbReference>
<dbReference type="NCBIfam" id="TIGR00312">
    <property type="entry name" value="cbiD"/>
    <property type="match status" value="1"/>
</dbReference>
<protein>
    <recommendedName>
        <fullName evidence="5">Cobalt-precorrin-5B C(1)-methyltransferase</fullName>
        <ecNumber evidence="5">2.1.1.195</ecNumber>
    </recommendedName>
    <alternativeName>
        <fullName evidence="5">Cobalt-precorrin-6A synthase</fullName>
    </alternativeName>
</protein>
<evidence type="ECO:0000256" key="6">
    <source>
        <dbReference type="SAM" id="MobiDB-lite"/>
    </source>
</evidence>
<accession>A0LK61</accession>
<proteinExistence type="inferred from homology"/>
<dbReference type="PANTHER" id="PTHR35863">
    <property type="entry name" value="COBALT-PRECORRIN-5B C(1)-METHYLTRANSFERASE"/>
    <property type="match status" value="1"/>
</dbReference>
<comment type="catalytic activity">
    <reaction evidence="5">
        <text>Co-precorrin-5B + S-adenosyl-L-methionine = Co-precorrin-6A + S-adenosyl-L-homocysteine</text>
        <dbReference type="Rhea" id="RHEA:26285"/>
        <dbReference type="ChEBI" id="CHEBI:57856"/>
        <dbReference type="ChEBI" id="CHEBI:59789"/>
        <dbReference type="ChEBI" id="CHEBI:60063"/>
        <dbReference type="ChEBI" id="CHEBI:60064"/>
        <dbReference type="EC" id="2.1.1.195"/>
    </reaction>
</comment>
<dbReference type="HAMAP" id="MF_00787">
    <property type="entry name" value="CbiD"/>
    <property type="match status" value="1"/>
</dbReference>
<dbReference type="Gene3D" id="3.30.2110.10">
    <property type="entry name" value="CbiD-like"/>
    <property type="match status" value="1"/>
</dbReference>
<keyword evidence="4 5" id="KW-0949">S-adenosyl-L-methionine</keyword>
<dbReference type="Pfam" id="PF01888">
    <property type="entry name" value="CbiD"/>
    <property type="match status" value="2"/>
</dbReference>
<dbReference type="eggNOG" id="COG1903">
    <property type="taxonomic scope" value="Bacteria"/>
</dbReference>
<dbReference type="Proteomes" id="UP000001784">
    <property type="component" value="Chromosome"/>
</dbReference>
<dbReference type="PANTHER" id="PTHR35863:SF1">
    <property type="entry name" value="COBALT-PRECORRIN-5B C(1)-METHYLTRANSFERASE"/>
    <property type="match status" value="1"/>
</dbReference>
<evidence type="ECO:0000256" key="3">
    <source>
        <dbReference type="ARBA" id="ARBA00022679"/>
    </source>
</evidence>
<keyword evidence="2 5" id="KW-0489">Methyltransferase</keyword>
<dbReference type="KEGG" id="sfu:Sfum_2131"/>
<feature type="compositionally biased region" description="Basic and acidic residues" evidence="6">
    <location>
        <begin position="98"/>
        <end position="123"/>
    </location>
</feature>
<name>A0LK61_SYNFM</name>
<evidence type="ECO:0000313" key="7">
    <source>
        <dbReference type="EMBL" id="ABK17813.1"/>
    </source>
</evidence>
<comment type="pathway">
    <text evidence="5">Cofactor biosynthesis; adenosylcobalamin biosynthesis; cob(II)yrinate a,c-diamide from sirohydrochlorin (anaerobic route): step 6/10.</text>
</comment>